<dbReference type="OrthoDB" id="511368at2759"/>
<organism evidence="2">
    <name type="scientific">Micromonas pusilla (strain CCMP1545)</name>
    <name type="common">Picoplanktonic green alga</name>
    <dbReference type="NCBI Taxonomy" id="564608"/>
    <lineage>
        <taxon>Eukaryota</taxon>
        <taxon>Viridiplantae</taxon>
        <taxon>Chlorophyta</taxon>
        <taxon>Mamiellophyceae</taxon>
        <taxon>Mamiellales</taxon>
        <taxon>Mamiellaceae</taxon>
        <taxon>Micromonas</taxon>
    </lineage>
</organism>
<name>C1MRY8_MICPC</name>
<protein>
    <submittedName>
        <fullName evidence="1">Uncharacterized protein</fullName>
    </submittedName>
</protein>
<dbReference type="PANTHER" id="PTHR47703">
    <property type="entry name" value="D-AMINOACID AMINOTRANSFERASE-LIKE PLP-DEPENDENT ENZYMES SUPERFAMILY PROTEIN"/>
    <property type="match status" value="1"/>
</dbReference>
<dbReference type="AlphaFoldDB" id="C1MRY8"/>
<dbReference type="PANTHER" id="PTHR47703:SF2">
    <property type="entry name" value="D-AMINOACID AMINOTRANSFERASE-LIKE PLP-DEPENDENT ENZYMES SUPERFAMILY PROTEIN"/>
    <property type="match status" value="1"/>
</dbReference>
<proteinExistence type="predicted"/>
<dbReference type="KEGG" id="mpp:MICPUCDRAFT_58280"/>
<dbReference type="GO" id="GO:0003824">
    <property type="term" value="F:catalytic activity"/>
    <property type="evidence" value="ECO:0007669"/>
    <property type="project" value="InterPro"/>
</dbReference>
<dbReference type="GeneID" id="9684029"/>
<sequence>MAHSEDVVVVANGAVLAGLALASPADFIRESAPRGAYTAGRAEFGKGMGWWSAHLARLRRSLRAMRERDPGCFELGSEIPADDDTLATWVAPSVKLALDAIDAKTLANAKPCDAVKPPKQAKQHCVVIIVAPAPSGYDVFVHASPLQIRVDEFYRGVDVAVLGPPRRNPAAKDTNWVRDRRQLEARKREAAADEVILADDDGEVLLEGLVTNLFVVVETEDPGGGHLPRRHAAFTAPTTRCLPGLARQAVLDALDAEGIPWEERAPTASERSEWSEAFVTNAVKLARPVRTLRWPRGIPGKLEVEFGPCAGSGEKPRGDSEWKSEVKCELDASPGPVCQAVLRRLNASMASDVGPAR</sequence>
<dbReference type="Proteomes" id="UP000001876">
    <property type="component" value="Unassembled WGS sequence"/>
</dbReference>
<dbReference type="InterPro" id="IPR036038">
    <property type="entry name" value="Aminotransferase-like"/>
</dbReference>
<gene>
    <name evidence="1" type="ORF">MICPUCDRAFT_58280</name>
</gene>
<dbReference type="InterPro" id="IPR043132">
    <property type="entry name" value="BCAT-like_C"/>
</dbReference>
<dbReference type="OMA" id="WEGCFLT"/>
<dbReference type="EMBL" id="GG663739">
    <property type="protein sequence ID" value="EEH57413.1"/>
    <property type="molecule type" value="Genomic_DNA"/>
</dbReference>
<evidence type="ECO:0000313" key="1">
    <source>
        <dbReference type="EMBL" id="EEH57413.1"/>
    </source>
</evidence>
<dbReference type="InterPro" id="IPR001544">
    <property type="entry name" value="Aminotrans_IV"/>
</dbReference>
<reference evidence="1 2" key="1">
    <citation type="journal article" date="2009" name="Science">
        <title>Green evolution and dynamic adaptations revealed by genomes of the marine picoeukaryotes Micromonas.</title>
        <authorList>
            <person name="Worden A.Z."/>
            <person name="Lee J.H."/>
            <person name="Mock T."/>
            <person name="Rouze P."/>
            <person name="Simmons M.P."/>
            <person name="Aerts A.L."/>
            <person name="Allen A.E."/>
            <person name="Cuvelier M.L."/>
            <person name="Derelle E."/>
            <person name="Everett M.V."/>
            <person name="Foulon E."/>
            <person name="Grimwood J."/>
            <person name="Gundlach H."/>
            <person name="Henrissat B."/>
            <person name="Napoli C."/>
            <person name="McDonald S.M."/>
            <person name="Parker M.S."/>
            <person name="Rombauts S."/>
            <person name="Salamov A."/>
            <person name="Von Dassow P."/>
            <person name="Badger J.H."/>
            <person name="Coutinho P.M."/>
            <person name="Demir E."/>
            <person name="Dubchak I."/>
            <person name="Gentemann C."/>
            <person name="Eikrem W."/>
            <person name="Gready J.E."/>
            <person name="John U."/>
            <person name="Lanier W."/>
            <person name="Lindquist E.A."/>
            <person name="Lucas S."/>
            <person name="Mayer K.F."/>
            <person name="Moreau H."/>
            <person name="Not F."/>
            <person name="Otillar R."/>
            <person name="Panaud O."/>
            <person name="Pangilinan J."/>
            <person name="Paulsen I."/>
            <person name="Piegu B."/>
            <person name="Poliakov A."/>
            <person name="Robbens S."/>
            <person name="Schmutz J."/>
            <person name="Toulza E."/>
            <person name="Wyss T."/>
            <person name="Zelensky A."/>
            <person name="Zhou K."/>
            <person name="Armbrust E.V."/>
            <person name="Bhattacharya D."/>
            <person name="Goodenough U.W."/>
            <person name="Van de Peer Y."/>
            <person name="Grigoriev I.V."/>
        </authorList>
    </citation>
    <scope>NUCLEOTIDE SEQUENCE [LARGE SCALE GENOMIC DNA]</scope>
    <source>
        <strain evidence="1 2">CCMP1545</strain>
    </source>
</reference>
<keyword evidence="2" id="KW-1185">Reference proteome</keyword>
<accession>C1MRY8</accession>
<dbReference type="Pfam" id="PF01063">
    <property type="entry name" value="Aminotran_4"/>
    <property type="match status" value="1"/>
</dbReference>
<dbReference type="RefSeq" id="XP_003058958.1">
    <property type="nucleotide sequence ID" value="XM_003058912.1"/>
</dbReference>
<dbReference type="SUPFAM" id="SSF56752">
    <property type="entry name" value="D-aminoacid aminotransferase-like PLP-dependent enzymes"/>
    <property type="match status" value="1"/>
</dbReference>
<evidence type="ECO:0000313" key="2">
    <source>
        <dbReference type="Proteomes" id="UP000001876"/>
    </source>
</evidence>
<dbReference type="eggNOG" id="ENOG502S875">
    <property type="taxonomic scope" value="Eukaryota"/>
</dbReference>
<dbReference type="Gene3D" id="3.20.10.10">
    <property type="entry name" value="D-amino Acid Aminotransferase, subunit A, domain 2"/>
    <property type="match status" value="1"/>
</dbReference>